<evidence type="ECO:0000313" key="3">
    <source>
        <dbReference type="Proteomes" id="UP000830115"/>
    </source>
</evidence>
<dbReference type="RefSeq" id="WP_248868441.1">
    <property type="nucleotide sequence ID" value="NZ_CP086322.1"/>
</dbReference>
<evidence type="ECO:0000313" key="2">
    <source>
        <dbReference type="EMBL" id="UQA97482.1"/>
    </source>
</evidence>
<proteinExistence type="predicted"/>
<name>A0ABY4MIG0_9ACTN</name>
<feature type="region of interest" description="Disordered" evidence="1">
    <location>
        <begin position="36"/>
        <end position="60"/>
    </location>
</feature>
<dbReference type="EMBL" id="CP086322">
    <property type="protein sequence ID" value="UQA97482.1"/>
    <property type="molecule type" value="Genomic_DNA"/>
</dbReference>
<sequence length="60" mass="6262">MSGRPAREPREWPPYVALLIAALAYPATVISDATTDRAAPAPVSVPDTEAAVAAPEPHPE</sequence>
<keyword evidence="3" id="KW-1185">Reference proteome</keyword>
<evidence type="ECO:0000256" key="1">
    <source>
        <dbReference type="SAM" id="MobiDB-lite"/>
    </source>
</evidence>
<gene>
    <name evidence="2" type="ORF">K9S39_41565</name>
</gene>
<reference evidence="2" key="1">
    <citation type="submission" date="2021-10" db="EMBL/GenBank/DDBJ databases">
        <title>Streptomyces nigrumlapis sp.nov.,an antimicrobial producing actinobacterium isolated from Black Gobi rocks.</title>
        <authorList>
            <person name="Wen Y."/>
            <person name="Zhang W."/>
            <person name="Liu X.G."/>
        </authorList>
    </citation>
    <scope>NUCLEOTIDE SEQUENCE</scope>
    <source>
        <strain evidence="2">ST13-2-2</strain>
    </source>
</reference>
<accession>A0ABY4MIG0</accession>
<protein>
    <submittedName>
        <fullName evidence="2">Uncharacterized protein</fullName>
    </submittedName>
</protein>
<dbReference type="Proteomes" id="UP000830115">
    <property type="component" value="Chromosome"/>
</dbReference>
<feature type="compositionally biased region" description="Low complexity" evidence="1">
    <location>
        <begin position="49"/>
        <end position="60"/>
    </location>
</feature>
<organism evidence="2 3">
    <name type="scientific">Streptomyces halobius</name>
    <dbReference type="NCBI Taxonomy" id="2879846"/>
    <lineage>
        <taxon>Bacteria</taxon>
        <taxon>Bacillati</taxon>
        <taxon>Actinomycetota</taxon>
        <taxon>Actinomycetes</taxon>
        <taxon>Kitasatosporales</taxon>
        <taxon>Streptomycetaceae</taxon>
        <taxon>Streptomyces</taxon>
    </lineage>
</organism>